<sequence>MRHRSDALLFPPTPALWRPDAAPGPSPLPSLGVPPQLGAPSSPARHPTRAASITARAAPLAALPGAAFTVGRGSVPSRLPGCCSHEPQAEQCQERRQVRVVGRAGGRRGRAMTPTAAPRPPEQAAPPGRPLDGRSTKLQGGAMAAAREHDSASIPANPSIERDNNQILRQLQSLTILVDLPERTASLGKQSSLTACPFLYDGRLRKKMTGIWGSVVDSTQEELKWISGDVMRGQATTTNFGGKGS</sequence>
<feature type="region of interest" description="Disordered" evidence="1">
    <location>
        <begin position="1"/>
        <end position="50"/>
    </location>
</feature>
<keyword evidence="3" id="KW-1185">Reference proteome</keyword>
<dbReference type="Proteomes" id="UP000823388">
    <property type="component" value="Chromosome 2N"/>
</dbReference>
<evidence type="ECO:0000313" key="3">
    <source>
        <dbReference type="Proteomes" id="UP000823388"/>
    </source>
</evidence>
<organism evidence="2 3">
    <name type="scientific">Panicum virgatum</name>
    <name type="common">Blackwell switchgrass</name>
    <dbReference type="NCBI Taxonomy" id="38727"/>
    <lineage>
        <taxon>Eukaryota</taxon>
        <taxon>Viridiplantae</taxon>
        <taxon>Streptophyta</taxon>
        <taxon>Embryophyta</taxon>
        <taxon>Tracheophyta</taxon>
        <taxon>Spermatophyta</taxon>
        <taxon>Magnoliopsida</taxon>
        <taxon>Liliopsida</taxon>
        <taxon>Poales</taxon>
        <taxon>Poaceae</taxon>
        <taxon>PACMAD clade</taxon>
        <taxon>Panicoideae</taxon>
        <taxon>Panicodae</taxon>
        <taxon>Paniceae</taxon>
        <taxon>Panicinae</taxon>
        <taxon>Panicum</taxon>
        <taxon>Panicum sect. Hiantes</taxon>
    </lineage>
</organism>
<feature type="region of interest" description="Disordered" evidence="1">
    <location>
        <begin position="103"/>
        <end position="159"/>
    </location>
</feature>
<protein>
    <submittedName>
        <fullName evidence="2">Uncharacterized protein</fullName>
    </submittedName>
</protein>
<evidence type="ECO:0000313" key="2">
    <source>
        <dbReference type="EMBL" id="KAG2634544.1"/>
    </source>
</evidence>
<comment type="caution">
    <text evidence="2">The sequence shown here is derived from an EMBL/GenBank/DDBJ whole genome shotgun (WGS) entry which is preliminary data.</text>
</comment>
<dbReference type="EMBL" id="CM029040">
    <property type="protein sequence ID" value="KAG2634544.1"/>
    <property type="molecule type" value="Genomic_DNA"/>
</dbReference>
<evidence type="ECO:0000256" key="1">
    <source>
        <dbReference type="SAM" id="MobiDB-lite"/>
    </source>
</evidence>
<feature type="compositionally biased region" description="Pro residues" evidence="1">
    <location>
        <begin position="117"/>
        <end position="129"/>
    </location>
</feature>
<dbReference type="AlphaFoldDB" id="A0A8T0VMQ2"/>
<name>A0A8T0VMQ2_PANVG</name>
<accession>A0A8T0VMQ2</accession>
<proteinExistence type="predicted"/>
<gene>
    <name evidence="2" type="ORF">PVAP13_2NG180600</name>
</gene>
<reference evidence="2" key="1">
    <citation type="submission" date="2020-05" db="EMBL/GenBank/DDBJ databases">
        <title>WGS assembly of Panicum virgatum.</title>
        <authorList>
            <person name="Lovell J.T."/>
            <person name="Jenkins J."/>
            <person name="Shu S."/>
            <person name="Juenger T.E."/>
            <person name="Schmutz J."/>
        </authorList>
    </citation>
    <scope>NUCLEOTIDE SEQUENCE</scope>
    <source>
        <strain evidence="2">AP13</strain>
    </source>
</reference>